<dbReference type="InterPro" id="IPR050086">
    <property type="entry name" value="MetN_ABC_transporter-like"/>
</dbReference>
<dbReference type="SMART" id="SM00382">
    <property type="entry name" value="AAA"/>
    <property type="match status" value="1"/>
</dbReference>
<evidence type="ECO:0000256" key="6">
    <source>
        <dbReference type="ARBA" id="ARBA00023136"/>
    </source>
</evidence>
<protein>
    <submittedName>
        <fullName evidence="8">Glutamine transport ATP-binding protein GlnQ</fullName>
    </submittedName>
</protein>
<dbReference type="GO" id="GO:0015416">
    <property type="term" value="F:ABC-type phosphonate transporter activity"/>
    <property type="evidence" value="ECO:0007669"/>
    <property type="project" value="InterPro"/>
</dbReference>
<dbReference type="GO" id="GO:0016887">
    <property type="term" value="F:ATP hydrolysis activity"/>
    <property type="evidence" value="ECO:0007669"/>
    <property type="project" value="InterPro"/>
</dbReference>
<proteinExistence type="predicted"/>
<dbReference type="RefSeq" id="WP_144975227.1">
    <property type="nucleotide sequence ID" value="NZ_CP036289.1"/>
</dbReference>
<name>A0A518CC65_9BACT</name>
<dbReference type="PANTHER" id="PTHR43166:SF6">
    <property type="entry name" value="PHOSPHONATES IMPORT ATP-BINDING PROTEIN PHNC"/>
    <property type="match status" value="1"/>
</dbReference>
<dbReference type="EMBL" id="CP036289">
    <property type="protein sequence ID" value="QDU76815.1"/>
    <property type="molecule type" value="Genomic_DNA"/>
</dbReference>
<keyword evidence="6" id="KW-0472">Membrane</keyword>
<dbReference type="PANTHER" id="PTHR43166">
    <property type="entry name" value="AMINO ACID IMPORT ATP-BINDING PROTEIN"/>
    <property type="match status" value="1"/>
</dbReference>
<organism evidence="8 9">
    <name type="scientific">Bremerella volcania</name>
    <dbReference type="NCBI Taxonomy" id="2527984"/>
    <lineage>
        <taxon>Bacteria</taxon>
        <taxon>Pseudomonadati</taxon>
        <taxon>Planctomycetota</taxon>
        <taxon>Planctomycetia</taxon>
        <taxon>Pirellulales</taxon>
        <taxon>Pirellulaceae</taxon>
        <taxon>Bremerella</taxon>
    </lineage>
</organism>
<keyword evidence="2" id="KW-1003">Cell membrane</keyword>
<evidence type="ECO:0000256" key="1">
    <source>
        <dbReference type="ARBA" id="ARBA00022448"/>
    </source>
</evidence>
<dbReference type="PROSITE" id="PS50893">
    <property type="entry name" value="ABC_TRANSPORTER_2"/>
    <property type="match status" value="1"/>
</dbReference>
<feature type="domain" description="ABC transporter" evidence="7">
    <location>
        <begin position="2"/>
        <end position="247"/>
    </location>
</feature>
<keyword evidence="5" id="KW-1278">Translocase</keyword>
<evidence type="ECO:0000256" key="3">
    <source>
        <dbReference type="ARBA" id="ARBA00022741"/>
    </source>
</evidence>
<evidence type="ECO:0000256" key="5">
    <source>
        <dbReference type="ARBA" id="ARBA00022967"/>
    </source>
</evidence>
<dbReference type="InterPro" id="IPR012693">
    <property type="entry name" value="ABC_transpr_PhnC"/>
</dbReference>
<evidence type="ECO:0000313" key="9">
    <source>
        <dbReference type="Proteomes" id="UP000318626"/>
    </source>
</evidence>
<dbReference type="SUPFAM" id="SSF52540">
    <property type="entry name" value="P-loop containing nucleoside triphosphate hydrolases"/>
    <property type="match status" value="1"/>
</dbReference>
<dbReference type="Proteomes" id="UP000318626">
    <property type="component" value="Chromosome"/>
</dbReference>
<keyword evidence="4 8" id="KW-0067">ATP-binding</keyword>
<dbReference type="KEGG" id="bvo:Pan97_38720"/>
<dbReference type="AlphaFoldDB" id="A0A518CC65"/>
<evidence type="ECO:0000256" key="2">
    <source>
        <dbReference type="ARBA" id="ARBA00022475"/>
    </source>
</evidence>
<dbReference type="InterPro" id="IPR017871">
    <property type="entry name" value="ABC_transporter-like_CS"/>
</dbReference>
<dbReference type="PROSITE" id="PS00211">
    <property type="entry name" value="ABC_TRANSPORTER_1"/>
    <property type="match status" value="1"/>
</dbReference>
<dbReference type="InterPro" id="IPR003439">
    <property type="entry name" value="ABC_transporter-like_ATP-bd"/>
</dbReference>
<keyword evidence="1" id="KW-0813">Transport</keyword>
<dbReference type="OrthoDB" id="9780431at2"/>
<dbReference type="GO" id="GO:0016020">
    <property type="term" value="C:membrane"/>
    <property type="evidence" value="ECO:0007669"/>
    <property type="project" value="InterPro"/>
</dbReference>
<reference evidence="9" key="1">
    <citation type="submission" date="2019-02" db="EMBL/GenBank/DDBJ databases">
        <title>Deep-cultivation of Planctomycetes and their phenomic and genomic characterization uncovers novel biology.</title>
        <authorList>
            <person name="Wiegand S."/>
            <person name="Jogler M."/>
            <person name="Boedeker C."/>
            <person name="Pinto D."/>
            <person name="Vollmers J."/>
            <person name="Rivas-Marin E."/>
            <person name="Kohn T."/>
            <person name="Peeters S.H."/>
            <person name="Heuer A."/>
            <person name="Rast P."/>
            <person name="Oberbeckmann S."/>
            <person name="Bunk B."/>
            <person name="Jeske O."/>
            <person name="Meyerdierks A."/>
            <person name="Storesund J.E."/>
            <person name="Kallscheuer N."/>
            <person name="Luecker S."/>
            <person name="Lage O.M."/>
            <person name="Pohl T."/>
            <person name="Merkel B.J."/>
            <person name="Hornburger P."/>
            <person name="Mueller R.-W."/>
            <person name="Bruemmer F."/>
            <person name="Labrenz M."/>
            <person name="Spormann A.M."/>
            <person name="Op den Camp H."/>
            <person name="Overmann J."/>
            <person name="Amann R."/>
            <person name="Jetten M.S.M."/>
            <person name="Mascher T."/>
            <person name="Medema M.H."/>
            <person name="Devos D.P."/>
            <person name="Kaster A.-K."/>
            <person name="Ovreas L."/>
            <person name="Rohde M."/>
            <person name="Galperin M.Y."/>
            <person name="Jogler C."/>
        </authorList>
    </citation>
    <scope>NUCLEOTIDE SEQUENCE [LARGE SCALE GENOMIC DNA]</scope>
    <source>
        <strain evidence="9">Pan97</strain>
    </source>
</reference>
<keyword evidence="9" id="KW-1185">Reference proteome</keyword>
<accession>A0A518CC65</accession>
<dbReference type="CDD" id="cd03256">
    <property type="entry name" value="ABC_PhnC_transporter"/>
    <property type="match status" value="1"/>
</dbReference>
<gene>
    <name evidence="8" type="primary">glnQ</name>
    <name evidence="8" type="ORF">Pan97_38720</name>
</gene>
<evidence type="ECO:0000256" key="4">
    <source>
        <dbReference type="ARBA" id="ARBA00022840"/>
    </source>
</evidence>
<dbReference type="InterPro" id="IPR003593">
    <property type="entry name" value="AAA+_ATPase"/>
</dbReference>
<sequence length="249" mass="27590">MLSIHEVSKSYEGKSGPTKVLRGVSMEVKRGEFCVMLGSSGAGKSTLLKLISGQLAADEGQIIVDGTVLTKSNCRQLQRQIGMVHQHFELVERLTCLDNLMLGLLPWVPWYRSVFRYWTNQERTMACQWLARVGLEPSHALRRSGKLSGGQQQRVAIARALIRKPKLVLADEPVASLDPETSHSILTLLRGVARECNATVLCSLHQPDLAHEFADRIIHLTSGVIKFDGPVADWSGKSTYRDLTTTQSN</sequence>
<evidence type="ECO:0000259" key="7">
    <source>
        <dbReference type="PROSITE" id="PS50893"/>
    </source>
</evidence>
<dbReference type="InterPro" id="IPR027417">
    <property type="entry name" value="P-loop_NTPase"/>
</dbReference>
<dbReference type="Pfam" id="PF00005">
    <property type="entry name" value="ABC_tran"/>
    <property type="match status" value="1"/>
</dbReference>
<dbReference type="GO" id="GO:0005524">
    <property type="term" value="F:ATP binding"/>
    <property type="evidence" value="ECO:0007669"/>
    <property type="project" value="UniProtKB-KW"/>
</dbReference>
<dbReference type="Gene3D" id="3.40.50.300">
    <property type="entry name" value="P-loop containing nucleotide triphosphate hydrolases"/>
    <property type="match status" value="1"/>
</dbReference>
<evidence type="ECO:0000313" key="8">
    <source>
        <dbReference type="EMBL" id="QDU76815.1"/>
    </source>
</evidence>
<keyword evidence="3" id="KW-0547">Nucleotide-binding</keyword>